<gene>
    <name evidence="2" type="ORF">DIT97_29380</name>
</gene>
<dbReference type="SUPFAM" id="SSF75011">
    <property type="entry name" value="3-carboxy-cis,cis-mucoante lactonizing enzyme"/>
    <property type="match status" value="1"/>
</dbReference>
<dbReference type="EMBL" id="DQAY01000181">
    <property type="protein sequence ID" value="HCO26919.1"/>
    <property type="molecule type" value="Genomic_DNA"/>
</dbReference>
<dbReference type="PROSITE" id="PS51257">
    <property type="entry name" value="PROKAR_LIPOPROTEIN"/>
    <property type="match status" value="1"/>
</dbReference>
<protein>
    <submittedName>
        <fullName evidence="2">Uncharacterized protein</fullName>
    </submittedName>
</protein>
<feature type="signal peptide" evidence="1">
    <location>
        <begin position="1"/>
        <end position="24"/>
    </location>
</feature>
<evidence type="ECO:0000256" key="1">
    <source>
        <dbReference type="SAM" id="SignalP"/>
    </source>
</evidence>
<sequence length="480" mass="53041">MKSLFWKRYSVLFMISLLISGCTAADAGPEETEAQTKKKPDVAESRKKKPTVCRLFIQDHAGKTVYWTDIRKGETLEMSTPSVVPGFPKLDAKQQNLVQMESSQQTMLVGVRDHEDGTNQSGWVFLETGVEEESHGDHAHWKFKQEPHVIQSQLDDQQGNPAHLYCYQGVYYLANDQNSGYTRIDPRSYRDYPESPITAGFHRGGGQHITLAVVDGTTGYASWIAGGGPKKGLVDVTRILPEGNSEICYSFTLPTGAIHGLTTCGGKVFFAPADGICWCAADRNPLPSEQQQVNVQHISLGVDSETQKPQRTGAFTTHRNYVLFVTGKGPEARVCLLNAESDHPELISVPVPMLEGNSPVSLEVCRTAWGKRLAFVFHNHRQELEQDEFFSVIELDPDGDLDFQDARLLKTMKVGASKVEGHYGHHTIAFDQAGRYGFWSEPGTGLLKVLSLETLMPVGEFSMPGVPTKVIAVGQQDQTD</sequence>
<feature type="chain" id="PRO_5017740472" evidence="1">
    <location>
        <begin position="25"/>
        <end position="480"/>
    </location>
</feature>
<evidence type="ECO:0000313" key="2">
    <source>
        <dbReference type="EMBL" id="HCO26919.1"/>
    </source>
</evidence>
<reference evidence="2 3" key="1">
    <citation type="journal article" date="2018" name="Nat. Biotechnol.">
        <title>A standardized bacterial taxonomy based on genome phylogeny substantially revises the tree of life.</title>
        <authorList>
            <person name="Parks D.H."/>
            <person name="Chuvochina M."/>
            <person name="Waite D.W."/>
            <person name="Rinke C."/>
            <person name="Skarshewski A."/>
            <person name="Chaumeil P.A."/>
            <person name="Hugenholtz P."/>
        </authorList>
    </citation>
    <scope>NUCLEOTIDE SEQUENCE [LARGE SCALE GENOMIC DNA]</scope>
    <source>
        <strain evidence="2">UBA9375</strain>
    </source>
</reference>
<accession>A0A3D3RDM3</accession>
<dbReference type="AlphaFoldDB" id="A0A3D3RDM3"/>
<evidence type="ECO:0000313" key="3">
    <source>
        <dbReference type="Proteomes" id="UP000263642"/>
    </source>
</evidence>
<organism evidence="2 3">
    <name type="scientific">Gimesia maris</name>
    <dbReference type="NCBI Taxonomy" id="122"/>
    <lineage>
        <taxon>Bacteria</taxon>
        <taxon>Pseudomonadati</taxon>
        <taxon>Planctomycetota</taxon>
        <taxon>Planctomycetia</taxon>
        <taxon>Planctomycetales</taxon>
        <taxon>Planctomycetaceae</taxon>
        <taxon>Gimesia</taxon>
    </lineage>
</organism>
<comment type="caution">
    <text evidence="2">The sequence shown here is derived from an EMBL/GenBank/DDBJ whole genome shotgun (WGS) entry which is preliminary data.</text>
</comment>
<proteinExistence type="predicted"/>
<keyword evidence="1" id="KW-0732">Signal</keyword>
<dbReference type="Proteomes" id="UP000263642">
    <property type="component" value="Unassembled WGS sequence"/>
</dbReference>
<name>A0A3D3RDM3_9PLAN</name>